<dbReference type="InterPro" id="IPR036291">
    <property type="entry name" value="NAD(P)-bd_dom_sf"/>
</dbReference>
<keyword evidence="2" id="KW-0560">Oxidoreductase</keyword>
<evidence type="ECO:0000256" key="3">
    <source>
        <dbReference type="SAM" id="MobiDB-lite"/>
    </source>
</evidence>
<evidence type="ECO:0000256" key="2">
    <source>
        <dbReference type="ARBA" id="ARBA00023002"/>
    </source>
</evidence>
<dbReference type="InterPro" id="IPR013149">
    <property type="entry name" value="ADH-like_C"/>
</dbReference>
<dbReference type="PANTHER" id="PTHR48106">
    <property type="entry name" value="QUINONE OXIDOREDUCTASE PIG3-RELATED"/>
    <property type="match status" value="1"/>
</dbReference>
<dbReference type="InterPro" id="IPR020843">
    <property type="entry name" value="ER"/>
</dbReference>
<name>A0ABV5CV23_9ACTN</name>
<dbReference type="SMART" id="SM00829">
    <property type="entry name" value="PKS_ER"/>
    <property type="match status" value="1"/>
</dbReference>
<dbReference type="RefSeq" id="WP_375734711.1">
    <property type="nucleotide sequence ID" value="NZ_JBCGDC010000040.1"/>
</dbReference>
<dbReference type="PANTHER" id="PTHR48106:SF8">
    <property type="entry name" value="OS02G0805600 PROTEIN"/>
    <property type="match status" value="1"/>
</dbReference>
<dbReference type="NCBIfam" id="TIGR02824">
    <property type="entry name" value="quinone_pig3"/>
    <property type="match status" value="1"/>
</dbReference>
<evidence type="ECO:0000313" key="6">
    <source>
        <dbReference type="Proteomes" id="UP001582793"/>
    </source>
</evidence>
<dbReference type="SUPFAM" id="SSF50129">
    <property type="entry name" value="GroES-like"/>
    <property type="match status" value="1"/>
</dbReference>
<accession>A0ABV5CV23</accession>
<dbReference type="InterPro" id="IPR014189">
    <property type="entry name" value="Quinone_OxRdtase_PIG3"/>
</dbReference>
<dbReference type="SUPFAM" id="SSF51735">
    <property type="entry name" value="NAD(P)-binding Rossmann-fold domains"/>
    <property type="match status" value="1"/>
</dbReference>
<comment type="caution">
    <text evidence="5">The sequence shown here is derived from an EMBL/GenBank/DDBJ whole genome shotgun (WGS) entry which is preliminary data.</text>
</comment>
<dbReference type="Pfam" id="PF00107">
    <property type="entry name" value="ADH_zinc_N"/>
    <property type="match status" value="1"/>
</dbReference>
<dbReference type="Proteomes" id="UP001582793">
    <property type="component" value="Unassembled WGS sequence"/>
</dbReference>
<evidence type="ECO:0000259" key="4">
    <source>
        <dbReference type="SMART" id="SM00829"/>
    </source>
</evidence>
<keyword evidence="6" id="KW-1185">Reference proteome</keyword>
<sequence length="345" mass="35112">MTGQPMRQVLFAPDGADAPTGPTGSQPAPPRPVWHEAPVPAPAGGQVLVAVQAAGLNRADLLQRDADYTPPPGESAVPGLECAGTVAAVGPDVTGWRVGDRVCALLGSGGYATHALVPQGQLLPVPAGWTTTDAAVLPEALATVWWNLRMVAGVRPGDRVLVHAANSGVGTTAVKVARALGATVAGTVRGQVLADAVRGLGADPVVDSTAPDAADELRRLAPDGFDVVLDLVGAAVAGLTLAGLRTGGRWLSVGVLGGDEVPLSLRTVIRRRLVVTGGSLRSLPPAEKAAIIADLRRAAPWAGPVDLRPVVAARYPAARVAAALEHLERGGLLGKIVLTDFEEIA</sequence>
<evidence type="ECO:0000256" key="1">
    <source>
        <dbReference type="ARBA" id="ARBA00022857"/>
    </source>
</evidence>
<dbReference type="InterPro" id="IPR011032">
    <property type="entry name" value="GroES-like_sf"/>
</dbReference>
<dbReference type="Gene3D" id="3.90.180.10">
    <property type="entry name" value="Medium-chain alcohol dehydrogenases, catalytic domain"/>
    <property type="match status" value="1"/>
</dbReference>
<evidence type="ECO:0000313" key="5">
    <source>
        <dbReference type="EMBL" id="MFB6394608.1"/>
    </source>
</evidence>
<organism evidence="5 6">
    <name type="scientific">Polymorphospora lycopeni</name>
    <dbReference type="NCBI Taxonomy" id="3140240"/>
    <lineage>
        <taxon>Bacteria</taxon>
        <taxon>Bacillati</taxon>
        <taxon>Actinomycetota</taxon>
        <taxon>Actinomycetes</taxon>
        <taxon>Micromonosporales</taxon>
        <taxon>Micromonosporaceae</taxon>
        <taxon>Polymorphospora</taxon>
    </lineage>
</organism>
<keyword evidence="1" id="KW-0521">NADP</keyword>
<gene>
    <name evidence="5" type="ORF">AAFH96_16050</name>
</gene>
<dbReference type="Pfam" id="PF08240">
    <property type="entry name" value="ADH_N"/>
    <property type="match status" value="1"/>
</dbReference>
<dbReference type="CDD" id="cd05276">
    <property type="entry name" value="p53_inducible_oxidoreductase"/>
    <property type="match status" value="1"/>
</dbReference>
<proteinExistence type="predicted"/>
<reference evidence="5 6" key="1">
    <citation type="submission" date="2024-04" db="EMBL/GenBank/DDBJ databases">
        <title>Polymorphospora sp. isolated from Baiyangdian Lake in Xiong'an New Area.</title>
        <authorList>
            <person name="Zhang X."/>
            <person name="Liu J."/>
        </authorList>
    </citation>
    <scope>NUCLEOTIDE SEQUENCE [LARGE SCALE GENOMIC DNA]</scope>
    <source>
        <strain evidence="5 6">2-325</strain>
    </source>
</reference>
<feature type="region of interest" description="Disordered" evidence="3">
    <location>
        <begin position="11"/>
        <end position="32"/>
    </location>
</feature>
<dbReference type="Gene3D" id="3.40.50.720">
    <property type="entry name" value="NAD(P)-binding Rossmann-like Domain"/>
    <property type="match status" value="1"/>
</dbReference>
<feature type="domain" description="Enoyl reductase (ER)" evidence="4">
    <location>
        <begin position="27"/>
        <end position="338"/>
    </location>
</feature>
<protein>
    <submittedName>
        <fullName evidence="5">NAD(P)H-quinone oxidoreductase</fullName>
    </submittedName>
</protein>
<dbReference type="EMBL" id="JBCGDC010000040">
    <property type="protein sequence ID" value="MFB6394608.1"/>
    <property type="molecule type" value="Genomic_DNA"/>
</dbReference>
<dbReference type="InterPro" id="IPR013154">
    <property type="entry name" value="ADH-like_N"/>
</dbReference>